<name>A0ABX7P733_9BACT</name>
<proteinExistence type="predicted"/>
<evidence type="ECO:0000256" key="1">
    <source>
        <dbReference type="SAM" id="SignalP"/>
    </source>
</evidence>
<feature type="signal peptide" evidence="1">
    <location>
        <begin position="1"/>
        <end position="19"/>
    </location>
</feature>
<organism evidence="2 3">
    <name type="scientific">Pyxidicoccus parkwayensis</name>
    <dbReference type="NCBI Taxonomy" id="2813578"/>
    <lineage>
        <taxon>Bacteria</taxon>
        <taxon>Pseudomonadati</taxon>
        <taxon>Myxococcota</taxon>
        <taxon>Myxococcia</taxon>
        <taxon>Myxococcales</taxon>
        <taxon>Cystobacterineae</taxon>
        <taxon>Myxococcaceae</taxon>
        <taxon>Pyxidicoccus</taxon>
    </lineage>
</organism>
<evidence type="ECO:0000313" key="2">
    <source>
        <dbReference type="EMBL" id="QSQ26251.1"/>
    </source>
</evidence>
<dbReference type="EMBL" id="CP071090">
    <property type="protein sequence ID" value="QSQ26251.1"/>
    <property type="molecule type" value="Genomic_DNA"/>
</dbReference>
<evidence type="ECO:0000313" key="3">
    <source>
        <dbReference type="Proteomes" id="UP000662747"/>
    </source>
</evidence>
<accession>A0ABX7P733</accession>
<keyword evidence="3" id="KW-1185">Reference proteome</keyword>
<feature type="chain" id="PRO_5046051848" evidence="1">
    <location>
        <begin position="20"/>
        <end position="507"/>
    </location>
</feature>
<sequence length="507" mass="52836">MSMRPLLPLLLLLAAPVWAAPPGVTVSWTPERVVLGQDSRVTVAVRVPPGAGPVRGAASSGTLSQERVEGGEVRAFQWTPPPVRYPLVAVLAFWIEEKAADAKSRSQLPPEWAVVRIPLLGKTQLDVSTDAEASVVVEVGGSRFGPVQADSHGRARVPVEVPPGVRSANVLATRDTLRTRAVIPLDPPQEAPLVAALSPSPLPVEGGGWLLVAGEGVLGPDELEVFAQGATLTDDNEALRTSAAAGSIDSAEMPAQRPRSAGATASVAPALREGALALPADEPLRYRVTPGPDVTLISVTVHRKGSEDRAHATVDVLPAPVVPPPSPTPPIVLPPPAPAGHWRPSVFALAGGAFASGANTGPTGAVGVSLSPPWWEGRFAAELETGLRTATFDGRVDSLGSVRSRVLAVPVLASVRAVIFQRASLSLHGRAGGGVLPFRHQLESDFQEDLKESKLAAMGFLSVQGAVRLGRWSALVEVRGSMAPARTPWLDAQLGGLNGLLGVRFEP</sequence>
<keyword evidence="1" id="KW-0732">Signal</keyword>
<protein>
    <submittedName>
        <fullName evidence="2">Uncharacterized protein</fullName>
    </submittedName>
</protein>
<gene>
    <name evidence="2" type="ORF">JY651_15525</name>
</gene>
<reference evidence="2 3" key="1">
    <citation type="submission" date="2021-02" db="EMBL/GenBank/DDBJ databases">
        <title>De Novo genome assembly of isolated myxobacteria.</title>
        <authorList>
            <person name="Stevens D.C."/>
        </authorList>
    </citation>
    <scope>NUCLEOTIDE SEQUENCE [LARGE SCALE GENOMIC DNA]</scope>
    <source>
        <strain evidence="3">SCPEA02</strain>
    </source>
</reference>
<dbReference type="Proteomes" id="UP000662747">
    <property type="component" value="Chromosome"/>
</dbReference>